<accession>A0ABT5FDL1</accession>
<comment type="caution">
    <text evidence="2">The sequence shown here is derived from an EMBL/GenBank/DDBJ whole genome shotgun (WGS) entry which is preliminary data.</text>
</comment>
<keyword evidence="2" id="KW-0067">ATP-binding</keyword>
<protein>
    <submittedName>
        <fullName evidence="2">DEAD/DEAH box helicase family protein</fullName>
    </submittedName>
</protein>
<keyword evidence="2" id="KW-0347">Helicase</keyword>
<dbReference type="Proteomes" id="UP001528411">
    <property type="component" value="Unassembled WGS sequence"/>
</dbReference>
<proteinExistence type="predicted"/>
<keyword evidence="3" id="KW-1185">Reference proteome</keyword>
<keyword evidence="2" id="KW-0547">Nucleotide-binding</keyword>
<dbReference type="PROSITE" id="PS51192">
    <property type="entry name" value="HELICASE_ATP_BIND_1"/>
    <property type="match status" value="1"/>
</dbReference>
<dbReference type="EMBL" id="JAQOMS010000002">
    <property type="protein sequence ID" value="MDC2888697.1"/>
    <property type="molecule type" value="Genomic_DNA"/>
</dbReference>
<dbReference type="PANTHER" id="PTHR47396:SF1">
    <property type="entry name" value="ATP-DEPENDENT HELICASE IRC3-RELATED"/>
    <property type="match status" value="1"/>
</dbReference>
<dbReference type="RefSeq" id="WP_272180281.1">
    <property type="nucleotide sequence ID" value="NZ_JAQOMS010000002.1"/>
</dbReference>
<gene>
    <name evidence="2" type="ORF">PN838_07865</name>
</gene>
<dbReference type="InterPro" id="IPR006935">
    <property type="entry name" value="Helicase/UvrB_N"/>
</dbReference>
<dbReference type="InterPro" id="IPR027417">
    <property type="entry name" value="P-loop_NTPase"/>
</dbReference>
<evidence type="ECO:0000259" key="1">
    <source>
        <dbReference type="PROSITE" id="PS51192"/>
    </source>
</evidence>
<feature type="domain" description="Helicase ATP-binding" evidence="1">
    <location>
        <begin position="275"/>
        <end position="427"/>
    </location>
</feature>
<dbReference type="InterPro" id="IPR050742">
    <property type="entry name" value="Helicase_Restrict-Modif_Enz"/>
</dbReference>
<dbReference type="InterPro" id="IPR014001">
    <property type="entry name" value="Helicase_ATP-bd"/>
</dbReference>
<dbReference type="SMART" id="SM00487">
    <property type="entry name" value="DEXDc"/>
    <property type="match status" value="1"/>
</dbReference>
<dbReference type="GO" id="GO:0004386">
    <property type="term" value="F:helicase activity"/>
    <property type="evidence" value="ECO:0007669"/>
    <property type="project" value="UniProtKB-KW"/>
</dbReference>
<dbReference type="Pfam" id="PF04851">
    <property type="entry name" value="ResIII"/>
    <property type="match status" value="1"/>
</dbReference>
<keyword evidence="2" id="KW-0378">Hydrolase</keyword>
<sequence>MTYQIKDISGKYLENVTPNSLLNKTISDILFDFDYVFVDQHESGLLFAKQNFPAIFVDTLLFSLDPKAYLYVNYTSHQNQLMHDFQGLYRFVWSDKKSFIEDINIFITEVLDDDLNLAMYGSNRSLQHVDPTPPEFNFSVFFEQTFGTKSIHALQPEVNYTDKEGHRRFIDFVLDTQNMQFAVELNGERYHHPLLISVEKYRSQLFKQNSLVYDGYLVYRWSDRGMADTTKLADQMRLFFGDKSDFKSTPHYRADRKLTFERYQHQTDAIVKINQQRLNGNNTFLVVLPTGTGKTEVFIEDVRHQLTINSTFKVLAIVPSRELRKQLVSRLHQQLDDINIYDSLQPQASSEQAIFVVTSAYILRHYHSFNRKHFNYIVVDEAHRAAASGLRNALAYFTPDSLLGLTATPDRTDQQQLETIFGQYDVDLTLQQAIEQGLVPPVRAFRLESNIDFSKVRFNGKEFVKQDLNKTVLIPSRNQLIVDVVKNILLNHL</sequence>
<dbReference type="SUPFAM" id="SSF52540">
    <property type="entry name" value="P-loop containing nucleoside triphosphate hydrolases"/>
    <property type="match status" value="1"/>
</dbReference>
<organism evidence="2 3">
    <name type="scientific">Psychrosphaera algicola</name>
    <dbReference type="NCBI Taxonomy" id="3023714"/>
    <lineage>
        <taxon>Bacteria</taxon>
        <taxon>Pseudomonadati</taxon>
        <taxon>Pseudomonadota</taxon>
        <taxon>Gammaproteobacteria</taxon>
        <taxon>Alteromonadales</taxon>
        <taxon>Pseudoalteromonadaceae</taxon>
        <taxon>Psychrosphaera</taxon>
    </lineage>
</organism>
<dbReference type="PANTHER" id="PTHR47396">
    <property type="entry name" value="TYPE I RESTRICTION ENZYME ECOKI R PROTEIN"/>
    <property type="match status" value="1"/>
</dbReference>
<reference evidence="2 3" key="1">
    <citation type="submission" date="2023-01" db="EMBL/GenBank/DDBJ databases">
        <title>Psychrosphaera sp. nov., isolated from marine algae.</title>
        <authorList>
            <person name="Bayburt H."/>
            <person name="Choi B.J."/>
            <person name="Kim J.M."/>
            <person name="Choi D.G."/>
            <person name="Jeon C.O."/>
        </authorList>
    </citation>
    <scope>NUCLEOTIDE SEQUENCE [LARGE SCALE GENOMIC DNA]</scope>
    <source>
        <strain evidence="2 3">G1-22</strain>
    </source>
</reference>
<name>A0ABT5FDL1_9GAMM</name>
<evidence type="ECO:0000313" key="2">
    <source>
        <dbReference type="EMBL" id="MDC2888697.1"/>
    </source>
</evidence>
<evidence type="ECO:0000313" key="3">
    <source>
        <dbReference type="Proteomes" id="UP001528411"/>
    </source>
</evidence>
<dbReference type="Gene3D" id="3.40.50.300">
    <property type="entry name" value="P-loop containing nucleotide triphosphate hydrolases"/>
    <property type="match status" value="1"/>
</dbReference>